<gene>
    <name evidence="1" type="ORF">BDN72DRAFT_170103</name>
</gene>
<organism evidence="1 2">
    <name type="scientific">Pluteus cervinus</name>
    <dbReference type="NCBI Taxonomy" id="181527"/>
    <lineage>
        <taxon>Eukaryota</taxon>
        <taxon>Fungi</taxon>
        <taxon>Dikarya</taxon>
        <taxon>Basidiomycota</taxon>
        <taxon>Agaricomycotina</taxon>
        <taxon>Agaricomycetes</taxon>
        <taxon>Agaricomycetidae</taxon>
        <taxon>Agaricales</taxon>
        <taxon>Pluteineae</taxon>
        <taxon>Pluteaceae</taxon>
        <taxon>Pluteus</taxon>
    </lineage>
</organism>
<protein>
    <submittedName>
        <fullName evidence="1">Esterase 1</fullName>
    </submittedName>
</protein>
<dbReference type="Proteomes" id="UP000308600">
    <property type="component" value="Unassembled WGS sequence"/>
</dbReference>
<evidence type="ECO:0000313" key="1">
    <source>
        <dbReference type="EMBL" id="TFK66012.1"/>
    </source>
</evidence>
<proteinExistence type="predicted"/>
<keyword evidence="2" id="KW-1185">Reference proteome</keyword>
<dbReference type="EMBL" id="ML208418">
    <property type="protein sequence ID" value="TFK66012.1"/>
    <property type="molecule type" value="Genomic_DNA"/>
</dbReference>
<name>A0ACD3AKA6_9AGAR</name>
<reference evidence="1 2" key="1">
    <citation type="journal article" date="2019" name="Nat. Ecol. Evol.">
        <title>Megaphylogeny resolves global patterns of mushroom evolution.</title>
        <authorList>
            <person name="Varga T."/>
            <person name="Krizsan K."/>
            <person name="Foldi C."/>
            <person name="Dima B."/>
            <person name="Sanchez-Garcia M."/>
            <person name="Sanchez-Ramirez S."/>
            <person name="Szollosi G.J."/>
            <person name="Szarkandi J.G."/>
            <person name="Papp V."/>
            <person name="Albert L."/>
            <person name="Andreopoulos W."/>
            <person name="Angelini C."/>
            <person name="Antonin V."/>
            <person name="Barry K.W."/>
            <person name="Bougher N.L."/>
            <person name="Buchanan P."/>
            <person name="Buyck B."/>
            <person name="Bense V."/>
            <person name="Catcheside P."/>
            <person name="Chovatia M."/>
            <person name="Cooper J."/>
            <person name="Damon W."/>
            <person name="Desjardin D."/>
            <person name="Finy P."/>
            <person name="Geml J."/>
            <person name="Haridas S."/>
            <person name="Hughes K."/>
            <person name="Justo A."/>
            <person name="Karasinski D."/>
            <person name="Kautmanova I."/>
            <person name="Kiss B."/>
            <person name="Kocsube S."/>
            <person name="Kotiranta H."/>
            <person name="LaButti K.M."/>
            <person name="Lechner B.E."/>
            <person name="Liimatainen K."/>
            <person name="Lipzen A."/>
            <person name="Lukacs Z."/>
            <person name="Mihaltcheva S."/>
            <person name="Morgado L.N."/>
            <person name="Niskanen T."/>
            <person name="Noordeloos M.E."/>
            <person name="Ohm R.A."/>
            <person name="Ortiz-Santana B."/>
            <person name="Ovrebo C."/>
            <person name="Racz N."/>
            <person name="Riley R."/>
            <person name="Savchenko A."/>
            <person name="Shiryaev A."/>
            <person name="Soop K."/>
            <person name="Spirin V."/>
            <person name="Szebenyi C."/>
            <person name="Tomsovsky M."/>
            <person name="Tulloss R.E."/>
            <person name="Uehling J."/>
            <person name="Grigoriev I.V."/>
            <person name="Vagvolgyi C."/>
            <person name="Papp T."/>
            <person name="Martin F.M."/>
            <person name="Miettinen O."/>
            <person name="Hibbett D.S."/>
            <person name="Nagy L.G."/>
        </authorList>
    </citation>
    <scope>NUCLEOTIDE SEQUENCE [LARGE SCALE GENOMIC DNA]</scope>
    <source>
        <strain evidence="1 2">NL-1719</strain>
    </source>
</reference>
<accession>A0ACD3AKA6</accession>
<evidence type="ECO:0000313" key="2">
    <source>
        <dbReference type="Proteomes" id="UP000308600"/>
    </source>
</evidence>
<sequence length="550" mass="59817">MLFASHPTVYSALFALGVSAQLPRAKLGPTTIIGRDVTLSKQDFFGGIPYAEPPVGELRLSPPILKTRLNSKSFNASDYGPACLQPGLELAQSSEDCLTLNIFRPSNLPANALLPVMFWVYGGGFFSGYAAQFNGSKIVAESVTRGTPIIYVNFNYRLGPLGFPQGQEAQDKGALNLALKDQLAALEWIQHNIGSFGGDKNKVTVFGESAGSIMNSIQFLSPEFGKYARAGIFESGSADTSINFPAVRRQNNWDLFVSGVPSCGPLANSSDTFDCLMKANSAEIYQGLVPSILNASEAFPFDPTIDGPNGLLPDIPSRLVQNGHFARLPFIAGTNLDEGTYFIPTDVNSEQFLRLSIIANFSPPVTGIYALESAADKLLQLYPNDPAVGSPFNTGNDTFGLNPVFKQFSALMGDILFQSTRRLWSQTTSEYGVKSYGYLFTQPQPQDPPYLGVTHSSEIPFVYGHPLANSTAARALSRVMINYWVSFATSLTPNDAKGVARLVWPTYMSTHQVLLQLNGDNTTIIPDTYREEGIGFINSIPLVFHHRRGL</sequence>